<dbReference type="RefSeq" id="WP_165298289.1">
    <property type="nucleotide sequence ID" value="NZ_JAAKZZ010000066.1"/>
</dbReference>
<reference evidence="5 6" key="1">
    <citation type="submission" date="2020-02" db="EMBL/GenBank/DDBJ databases">
        <title>Whole-genome analyses of novel actinobacteria.</title>
        <authorList>
            <person name="Sahin N."/>
            <person name="Tatar D."/>
        </authorList>
    </citation>
    <scope>NUCLEOTIDE SEQUENCE [LARGE SCALE GENOMIC DNA]</scope>
    <source>
        <strain evidence="5 6">SB3404</strain>
    </source>
</reference>
<evidence type="ECO:0000256" key="3">
    <source>
        <dbReference type="ARBA" id="ARBA00023027"/>
    </source>
</evidence>
<dbReference type="EMBL" id="JAAKZZ010000066">
    <property type="protein sequence ID" value="NGO68588.1"/>
    <property type="molecule type" value="Genomic_DNA"/>
</dbReference>
<comment type="caution">
    <text evidence="5">The sequence shown here is derived from an EMBL/GenBank/DDBJ whole genome shotgun (WGS) entry which is preliminary data.</text>
</comment>
<dbReference type="AlphaFoldDB" id="A0A6G4WU00"/>
<organism evidence="5 6">
    <name type="scientific">Streptomyces boncukensis</name>
    <dbReference type="NCBI Taxonomy" id="2711219"/>
    <lineage>
        <taxon>Bacteria</taxon>
        <taxon>Bacillati</taxon>
        <taxon>Actinomycetota</taxon>
        <taxon>Actinomycetes</taxon>
        <taxon>Kitasatosporales</taxon>
        <taxon>Streptomycetaceae</taxon>
        <taxon>Streptomyces</taxon>
    </lineage>
</organism>
<dbReference type="PANTHER" id="PTHR42986">
    <property type="entry name" value="BENZALDEHYDE DEHYDROGENASE YFMT"/>
    <property type="match status" value="1"/>
</dbReference>
<gene>
    <name evidence="5" type="ORF">G5C65_09525</name>
</gene>
<keyword evidence="6" id="KW-1185">Reference proteome</keyword>
<dbReference type="Gene3D" id="3.40.605.10">
    <property type="entry name" value="Aldehyde Dehydrogenase, Chain A, domain 1"/>
    <property type="match status" value="1"/>
</dbReference>
<dbReference type="InterPro" id="IPR016163">
    <property type="entry name" value="Ald_DH_C"/>
</dbReference>
<dbReference type="PANTHER" id="PTHR42986:SF1">
    <property type="entry name" value="BENZALDEHYDE DEHYDROGENASE YFMT"/>
    <property type="match status" value="1"/>
</dbReference>
<dbReference type="FunFam" id="3.40.309.10:FF:000009">
    <property type="entry name" value="Aldehyde dehydrogenase A"/>
    <property type="match status" value="1"/>
</dbReference>
<dbReference type="GO" id="GO:0016620">
    <property type="term" value="F:oxidoreductase activity, acting on the aldehyde or oxo group of donors, NAD or NADP as acceptor"/>
    <property type="evidence" value="ECO:0007669"/>
    <property type="project" value="InterPro"/>
</dbReference>
<accession>A0A6G4WU00</accession>
<name>A0A6G4WU00_9ACTN</name>
<dbReference type="InterPro" id="IPR016162">
    <property type="entry name" value="Ald_DH_N"/>
</dbReference>
<dbReference type="SUPFAM" id="SSF53720">
    <property type="entry name" value="ALDH-like"/>
    <property type="match status" value="1"/>
</dbReference>
<dbReference type="Gene3D" id="3.40.309.10">
    <property type="entry name" value="Aldehyde Dehydrogenase, Chain A, domain 2"/>
    <property type="match status" value="1"/>
</dbReference>
<evidence type="ECO:0000259" key="4">
    <source>
        <dbReference type="Pfam" id="PF00171"/>
    </source>
</evidence>
<evidence type="ECO:0000313" key="5">
    <source>
        <dbReference type="EMBL" id="NGO68588.1"/>
    </source>
</evidence>
<evidence type="ECO:0000313" key="6">
    <source>
        <dbReference type="Proteomes" id="UP000477722"/>
    </source>
</evidence>
<proteinExistence type="inferred from homology"/>
<dbReference type="InterPro" id="IPR015590">
    <property type="entry name" value="Aldehyde_DH_dom"/>
</dbReference>
<protein>
    <submittedName>
        <fullName evidence="5">Aldehyde dehydrogenase family protein</fullName>
    </submittedName>
</protein>
<dbReference type="Proteomes" id="UP000477722">
    <property type="component" value="Unassembled WGS sequence"/>
</dbReference>
<sequence length="485" mass="52170">MSYFTDLALQCIAGEWRPGTGSWDIIDFNPYNGEKLASITVATVDEVDQAYRAAERAQRDWAATNPYERRLVFERAVRVIEESEAEITEAIVAELGGTWQKAAFETALVKEFFREAVQLSLHTQGEILPSAVDGKENRVYRSPIGVIGVISPFNYPFLLAVKSVAPALALGNAVVIKPHQSTPICGGTLVAKVLERAGLPPGLLNVVITDSAEIGDALIEHPVPKALSFTGSDRVGRHVATVAARNFKRVILQLGANSALIVLDDADIDYAVDAAVFSRYVNQGQLCMAANRIIVDQRVEAEFTEKFVARVRELKVGDPEDPTTHIGPLINSRQAERVTAIVEQAIAAGATPLLHGEVNGNLVGPSVLTGLATTSSLLREEIFGPVALIIPVDGEDEAVHVANDTPYGLGGAVHSGDIERGIAVARRIDTGMVHVNDSTVADEPIVPFGGEKHSGLGRLNGEQMVDTFTTTKWISIQRGRSAFPF</sequence>
<evidence type="ECO:0000256" key="2">
    <source>
        <dbReference type="ARBA" id="ARBA00023002"/>
    </source>
</evidence>
<feature type="domain" description="Aldehyde dehydrogenase" evidence="4">
    <location>
        <begin position="25"/>
        <end position="474"/>
    </location>
</feature>
<evidence type="ECO:0000256" key="1">
    <source>
        <dbReference type="ARBA" id="ARBA00009986"/>
    </source>
</evidence>
<dbReference type="Pfam" id="PF00171">
    <property type="entry name" value="Aldedh"/>
    <property type="match status" value="1"/>
</dbReference>
<dbReference type="InterPro" id="IPR016161">
    <property type="entry name" value="Ald_DH/histidinol_DH"/>
</dbReference>
<comment type="similarity">
    <text evidence="1">Belongs to the aldehyde dehydrogenase family.</text>
</comment>
<keyword evidence="2" id="KW-0560">Oxidoreductase</keyword>
<keyword evidence="3" id="KW-0520">NAD</keyword>